<comment type="similarity">
    <text evidence="1">Belongs to the trimethylamine methyltransferase family.</text>
</comment>
<evidence type="ECO:0000313" key="5">
    <source>
        <dbReference type="Proteomes" id="UP000748308"/>
    </source>
</evidence>
<evidence type="ECO:0000256" key="2">
    <source>
        <dbReference type="ARBA" id="ARBA00022603"/>
    </source>
</evidence>
<dbReference type="GO" id="GO:0032259">
    <property type="term" value="P:methylation"/>
    <property type="evidence" value="ECO:0007669"/>
    <property type="project" value="UniProtKB-KW"/>
</dbReference>
<dbReference type="Proteomes" id="UP000748308">
    <property type="component" value="Unassembled WGS sequence"/>
</dbReference>
<comment type="caution">
    <text evidence="4">The sequence shown here is derived from an EMBL/GenBank/DDBJ whole genome shotgun (WGS) entry which is preliminary data.</text>
</comment>
<sequence>MRPRLRFLERETIERILGEARELLDRLGVEIHNEQALALLADGGARIDRDRRRARLPADLIDRALATAPGEFSLHDSTGRETHRFAGDRVHFTPGSAAIHLLDHVTGEMRLPDTRDYIAFAKLVAGLPHIAAQSTAFIAADVPAGMQDSYRLYLSLLYGEKPVVTGAFAAESFALMRDLQIAVRGSDEALRARPLTIFSVCPTAPLKWSAATSQNLIDCARAGIPVEYIAMPLCGFMAPVTLVGSLIQHTAETLSGIVMTQLAAPGAPALYGGSPAAFDVRFETTPMGAIETQMIDCAYCEIGKHLGLPTQAYIGLSDAKRLDAQAGLETAMGATLAALAGINSISGPGMLDFESCQSLEKLVVDNEIAGLTLRMVAGIEPREDFPALPLFEELLREGHLLISGHTRRHLRSEHYFPGPVIDRAQRSRWLDEGGLTLGERAHREVERIISSWQPPRLAQESAAEMTRSMRAEARRLGMDELPAREA</sequence>
<keyword evidence="2 4" id="KW-0489">Methyltransferase</keyword>
<dbReference type="GO" id="GO:0008168">
    <property type="term" value="F:methyltransferase activity"/>
    <property type="evidence" value="ECO:0007669"/>
    <property type="project" value="UniProtKB-KW"/>
</dbReference>
<organism evidence="4 5">
    <name type="scientific">Eiseniibacteriota bacterium</name>
    <dbReference type="NCBI Taxonomy" id="2212470"/>
    <lineage>
        <taxon>Bacteria</taxon>
        <taxon>Candidatus Eiseniibacteriota</taxon>
    </lineage>
</organism>
<dbReference type="InterPro" id="IPR010426">
    <property type="entry name" value="MTTB_MeTrfase"/>
</dbReference>
<protein>
    <submittedName>
        <fullName evidence="4">Trimethylamine methyltransferase family protein</fullName>
    </submittedName>
</protein>
<proteinExistence type="inferred from homology"/>
<dbReference type="Gene3D" id="3.20.20.480">
    <property type="entry name" value="Trimethylamine methyltransferase-like"/>
    <property type="match status" value="1"/>
</dbReference>
<dbReference type="EMBL" id="VGIY01000369">
    <property type="protein sequence ID" value="MBM3318472.1"/>
    <property type="molecule type" value="Genomic_DNA"/>
</dbReference>
<reference evidence="4" key="1">
    <citation type="submission" date="2019-03" db="EMBL/GenBank/DDBJ databases">
        <title>Lake Tanganyika Metagenome-Assembled Genomes (MAGs).</title>
        <authorList>
            <person name="Tran P."/>
        </authorList>
    </citation>
    <scope>NUCLEOTIDE SEQUENCE</scope>
    <source>
        <strain evidence="4">M_DeepCast_400m_m2_100</strain>
    </source>
</reference>
<evidence type="ECO:0000256" key="3">
    <source>
        <dbReference type="ARBA" id="ARBA00022679"/>
    </source>
</evidence>
<accession>A0A937XCI3</accession>
<evidence type="ECO:0000256" key="1">
    <source>
        <dbReference type="ARBA" id="ARBA00007137"/>
    </source>
</evidence>
<evidence type="ECO:0000313" key="4">
    <source>
        <dbReference type="EMBL" id="MBM3318472.1"/>
    </source>
</evidence>
<gene>
    <name evidence="4" type="ORF">FJY75_11535</name>
</gene>
<name>A0A937XCI3_UNCEI</name>
<keyword evidence="3" id="KW-0808">Transferase</keyword>
<dbReference type="InterPro" id="IPR038601">
    <property type="entry name" value="MttB-like_sf"/>
</dbReference>
<dbReference type="Pfam" id="PF06253">
    <property type="entry name" value="MTTB"/>
    <property type="match status" value="1"/>
</dbReference>
<dbReference type="GO" id="GO:0015948">
    <property type="term" value="P:methanogenesis"/>
    <property type="evidence" value="ECO:0007669"/>
    <property type="project" value="InterPro"/>
</dbReference>
<dbReference type="AlphaFoldDB" id="A0A937XCI3"/>